<dbReference type="RefSeq" id="WP_146916437.1">
    <property type="nucleotide sequence ID" value="NZ_CP042430.1"/>
</dbReference>
<evidence type="ECO:0000313" key="2">
    <source>
        <dbReference type="Proteomes" id="UP000321805"/>
    </source>
</evidence>
<dbReference type="PANTHER" id="PTHR36456">
    <property type="entry name" value="UPF0232 PROTEIN SCO3875"/>
    <property type="match status" value="1"/>
</dbReference>
<dbReference type="PANTHER" id="PTHR36456:SF1">
    <property type="entry name" value="UPF0232 PROTEIN SCO3875"/>
    <property type="match status" value="1"/>
</dbReference>
<reference evidence="1 2" key="1">
    <citation type="journal article" date="2018" name="J. Microbiol.">
        <title>Baekduia soli gen. nov., sp. nov., a novel bacterium isolated from the soil of Baekdu Mountain and proposal of a novel family name, Baekduiaceae fam. nov.</title>
        <authorList>
            <person name="An D.S."/>
            <person name="Siddiqi M.Z."/>
            <person name="Kim K.H."/>
            <person name="Yu H.S."/>
            <person name="Im W.T."/>
        </authorList>
    </citation>
    <scope>NUCLEOTIDE SEQUENCE [LARGE SCALE GENOMIC DNA]</scope>
    <source>
        <strain evidence="1 2">BR7-21</strain>
    </source>
</reference>
<organism evidence="1 2">
    <name type="scientific">Baekduia soli</name>
    <dbReference type="NCBI Taxonomy" id="496014"/>
    <lineage>
        <taxon>Bacteria</taxon>
        <taxon>Bacillati</taxon>
        <taxon>Actinomycetota</taxon>
        <taxon>Thermoleophilia</taxon>
        <taxon>Solirubrobacterales</taxon>
        <taxon>Baekduiaceae</taxon>
        <taxon>Baekduia</taxon>
    </lineage>
</organism>
<dbReference type="InterPro" id="IPR007922">
    <property type="entry name" value="DciA-like"/>
</dbReference>
<gene>
    <name evidence="1" type="ORF">FSW04_03845</name>
</gene>
<dbReference type="Pfam" id="PF05258">
    <property type="entry name" value="DciA"/>
    <property type="match status" value="1"/>
</dbReference>
<dbReference type="KEGG" id="bsol:FSW04_03845"/>
<keyword evidence="2" id="KW-1185">Reference proteome</keyword>
<name>A0A5B8U1A2_9ACTN</name>
<evidence type="ECO:0000313" key="1">
    <source>
        <dbReference type="EMBL" id="QEC46799.1"/>
    </source>
</evidence>
<accession>A0A5B8U1A2</accession>
<proteinExistence type="predicted"/>
<sequence>MRRRSPRPLSSAIGDLTDRLAPRTTLADVQRVWPDAVGAAIAREALPTAERGGTLTVTCRSSVWAQELDLMGPELVGRINAALGAERISGLRCAAAAPRSWAARGED</sequence>
<dbReference type="Proteomes" id="UP000321805">
    <property type="component" value="Chromosome"/>
</dbReference>
<dbReference type="EMBL" id="CP042430">
    <property type="protein sequence ID" value="QEC46799.1"/>
    <property type="molecule type" value="Genomic_DNA"/>
</dbReference>
<dbReference type="OrthoDB" id="5516926at2"/>
<protein>
    <submittedName>
        <fullName evidence="1">DUF721 domain-containing protein</fullName>
    </submittedName>
</protein>
<dbReference type="AlphaFoldDB" id="A0A5B8U1A2"/>